<evidence type="ECO:0000313" key="3">
    <source>
        <dbReference type="Proteomes" id="UP000198287"/>
    </source>
</evidence>
<comment type="caution">
    <text evidence="2">The sequence shown here is derived from an EMBL/GenBank/DDBJ whole genome shotgun (WGS) entry which is preliminary data.</text>
</comment>
<organism evidence="2 3">
    <name type="scientific">Folsomia candida</name>
    <name type="common">Springtail</name>
    <dbReference type="NCBI Taxonomy" id="158441"/>
    <lineage>
        <taxon>Eukaryota</taxon>
        <taxon>Metazoa</taxon>
        <taxon>Ecdysozoa</taxon>
        <taxon>Arthropoda</taxon>
        <taxon>Hexapoda</taxon>
        <taxon>Collembola</taxon>
        <taxon>Entomobryomorpha</taxon>
        <taxon>Isotomoidea</taxon>
        <taxon>Isotomidae</taxon>
        <taxon>Proisotominae</taxon>
        <taxon>Folsomia</taxon>
    </lineage>
</organism>
<evidence type="ECO:0000256" key="1">
    <source>
        <dbReference type="SAM" id="Phobius"/>
    </source>
</evidence>
<evidence type="ECO:0000313" key="2">
    <source>
        <dbReference type="EMBL" id="OXA49179.1"/>
    </source>
</evidence>
<accession>A0A226DVD7</accession>
<keyword evidence="3" id="KW-1185">Reference proteome</keyword>
<protein>
    <submittedName>
        <fullName evidence="2">Uncharacterized protein</fullName>
    </submittedName>
</protein>
<gene>
    <name evidence="2" type="ORF">Fcan01_15917</name>
</gene>
<reference evidence="2 3" key="1">
    <citation type="submission" date="2015-12" db="EMBL/GenBank/DDBJ databases">
        <title>The genome of Folsomia candida.</title>
        <authorList>
            <person name="Faddeeva A."/>
            <person name="Derks M.F."/>
            <person name="Anvar Y."/>
            <person name="Smit S."/>
            <person name="Van Straalen N."/>
            <person name="Roelofs D."/>
        </authorList>
    </citation>
    <scope>NUCLEOTIDE SEQUENCE [LARGE SCALE GENOMIC DNA]</scope>
    <source>
        <strain evidence="2 3">VU population</strain>
        <tissue evidence="2">Whole body</tissue>
    </source>
</reference>
<keyword evidence="1" id="KW-0472">Membrane</keyword>
<name>A0A226DVD7_FOLCA</name>
<dbReference type="AlphaFoldDB" id="A0A226DVD7"/>
<dbReference type="Proteomes" id="UP000198287">
    <property type="component" value="Unassembled WGS sequence"/>
</dbReference>
<proteinExistence type="predicted"/>
<keyword evidence="1" id="KW-0812">Transmembrane</keyword>
<keyword evidence="1" id="KW-1133">Transmembrane helix</keyword>
<dbReference type="EMBL" id="LNIX01000010">
    <property type="protein sequence ID" value="OXA49179.1"/>
    <property type="molecule type" value="Genomic_DNA"/>
</dbReference>
<sequence>MVFKIVPTCRQFSQLFLVCAWIALASFFIFVVNFWVICGKAFHSVNNLVDRFEWEEEDQWNRNVTLDTLREAGFGEEVTFLQDEVIEPFINRDIHAITGNSGAPGLLLYGDMKNAQFFATAIWNEMRLQGDGGHEVAIFRKTELCILTPVTTRYFDWFFTAGVEKQPALIYLHEVKTLSGYEDKIPENLPQQMEKLRNQGVIFIASTPHLQEGYNKNAGFPNVLHVPKLLSLPERKKVLEGWVSAWVRKPGDEILHIMANKTVTLIRTKSDIEEKIGKVCQLAYQTGVEDWKKKNGIVGGGSKIRVEEVNPTLKNWEDALFAILKKLSN</sequence>
<feature type="transmembrane region" description="Helical" evidence="1">
    <location>
        <begin position="12"/>
        <end position="37"/>
    </location>
</feature>